<reference evidence="1 2" key="1">
    <citation type="submission" date="2019-02" db="EMBL/GenBank/DDBJ databases">
        <title>Deep-cultivation of Planctomycetes and their phenomic and genomic characterization uncovers novel biology.</title>
        <authorList>
            <person name="Wiegand S."/>
            <person name="Jogler M."/>
            <person name="Boedeker C."/>
            <person name="Pinto D."/>
            <person name="Vollmers J."/>
            <person name="Rivas-Marin E."/>
            <person name="Kohn T."/>
            <person name="Peeters S.H."/>
            <person name="Heuer A."/>
            <person name="Rast P."/>
            <person name="Oberbeckmann S."/>
            <person name="Bunk B."/>
            <person name="Jeske O."/>
            <person name="Meyerdierks A."/>
            <person name="Storesund J.E."/>
            <person name="Kallscheuer N."/>
            <person name="Luecker S."/>
            <person name="Lage O.M."/>
            <person name="Pohl T."/>
            <person name="Merkel B.J."/>
            <person name="Hornburger P."/>
            <person name="Mueller R.-W."/>
            <person name="Bruemmer F."/>
            <person name="Labrenz M."/>
            <person name="Spormann A.M."/>
            <person name="Op den Camp H."/>
            <person name="Overmann J."/>
            <person name="Amann R."/>
            <person name="Jetten M.S.M."/>
            <person name="Mascher T."/>
            <person name="Medema M.H."/>
            <person name="Devos D.P."/>
            <person name="Kaster A.-K."/>
            <person name="Ovreas L."/>
            <person name="Rohde M."/>
            <person name="Galperin M.Y."/>
            <person name="Jogler C."/>
        </authorList>
    </citation>
    <scope>NUCLEOTIDE SEQUENCE [LARGE SCALE GENOMIC DNA]</scope>
    <source>
        <strain evidence="1 2">Pan44</strain>
    </source>
</reference>
<evidence type="ECO:0000313" key="1">
    <source>
        <dbReference type="EMBL" id="QDT56416.1"/>
    </source>
</evidence>
<dbReference type="EMBL" id="CP036271">
    <property type="protein sequence ID" value="QDT56416.1"/>
    <property type="molecule type" value="Genomic_DNA"/>
</dbReference>
<sequence length="234" mass="26884">MALDVYVMPLWRFKTGDFSTPIEEGLGLEPTIITSDGVVRPSQRRSRDWTSLLRRFRARRETRAIRKAVESANLVRVRWNDDGPVQYSQQSPGFEALRAYARWLDCRDRIPRFDAPPERDYYKHPVMKEQISNPGCPHLVGHSCFSGYYLPVDFEKVVQVEPYLILGYYPATHAVGSSPRLMKELDRIQVDLQAPADQRLDASDPLVDVKVAYLQLRDIAELSCRHGLPVIFHG</sequence>
<dbReference type="KEGG" id="ccos:Pan44_44700"/>
<proteinExistence type="predicted"/>
<dbReference type="InParanoid" id="A0A517SJX5"/>
<dbReference type="OrthoDB" id="583504at2"/>
<gene>
    <name evidence="1" type="ORF">Pan44_44700</name>
</gene>
<dbReference type="RefSeq" id="WP_145033888.1">
    <property type="nucleotide sequence ID" value="NZ_CP036271.1"/>
</dbReference>
<dbReference type="AlphaFoldDB" id="A0A517SJX5"/>
<accession>A0A517SJX5</accession>
<name>A0A517SJX5_9PLAN</name>
<dbReference type="Proteomes" id="UP000315700">
    <property type="component" value="Chromosome"/>
</dbReference>
<keyword evidence="2" id="KW-1185">Reference proteome</keyword>
<organism evidence="1 2">
    <name type="scientific">Caulifigura coniformis</name>
    <dbReference type="NCBI Taxonomy" id="2527983"/>
    <lineage>
        <taxon>Bacteria</taxon>
        <taxon>Pseudomonadati</taxon>
        <taxon>Planctomycetota</taxon>
        <taxon>Planctomycetia</taxon>
        <taxon>Planctomycetales</taxon>
        <taxon>Planctomycetaceae</taxon>
        <taxon>Caulifigura</taxon>
    </lineage>
</organism>
<evidence type="ECO:0000313" key="2">
    <source>
        <dbReference type="Proteomes" id="UP000315700"/>
    </source>
</evidence>
<protein>
    <submittedName>
        <fullName evidence="1">Uncharacterized protein</fullName>
    </submittedName>
</protein>